<accession>A0A0D6P5I6</accession>
<proteinExistence type="predicted"/>
<feature type="domain" description="Hedgehog/Intein (Hint)" evidence="1">
    <location>
        <begin position="202"/>
        <end position="335"/>
    </location>
</feature>
<dbReference type="RefSeq" id="WP_048859903.1">
    <property type="nucleotide sequence ID" value="NZ_BANB01000056.1"/>
</dbReference>
<dbReference type="OrthoDB" id="7284755at2"/>
<dbReference type="Gene3D" id="2.170.16.10">
    <property type="entry name" value="Hedgehog/Intein (Hint) domain"/>
    <property type="match status" value="1"/>
</dbReference>
<evidence type="ECO:0000259" key="1">
    <source>
        <dbReference type="Pfam" id="PF13403"/>
    </source>
</evidence>
<comment type="caution">
    <text evidence="2">The sequence shown here is derived from an EMBL/GenBank/DDBJ whole genome shotgun (WGS) entry which is preliminary data.</text>
</comment>
<organism evidence="2 3">
    <name type="scientific">Acidisphaera rubrifaciens HS-AP3</name>
    <dbReference type="NCBI Taxonomy" id="1231350"/>
    <lineage>
        <taxon>Bacteria</taxon>
        <taxon>Pseudomonadati</taxon>
        <taxon>Pseudomonadota</taxon>
        <taxon>Alphaproteobacteria</taxon>
        <taxon>Acetobacterales</taxon>
        <taxon>Acetobacteraceae</taxon>
        <taxon>Acidisphaera</taxon>
    </lineage>
</organism>
<dbReference type="EMBL" id="BANB01000056">
    <property type="protein sequence ID" value="GAN76124.1"/>
    <property type="molecule type" value="Genomic_DNA"/>
</dbReference>
<dbReference type="InterPro" id="IPR028992">
    <property type="entry name" value="Hedgehog/Intein_dom"/>
</dbReference>
<dbReference type="Pfam" id="PF13403">
    <property type="entry name" value="Hint_2"/>
    <property type="match status" value="1"/>
</dbReference>
<sequence length="402" mass="41307">MSGVLGSLLGVTIGSNSTIDQSGSVTLNLGVLGTTTVTRDSGTPPSDPVIVNATLASVDALDTVNVTNNAELIIDGLAGVTALMTYNISNGGTLSLSPAIDASILTTINFETGGGTLIVPSNLSLDIGSSITGFGAGDAIDYTGAATGLGTVTYSNSTGVTSVPIVDGAGNTVKTLFLTGNFANMLTAIPNGAGGVVIELSCLLEGTLVATPTGERPVEALAEGDLVLTPQGARRITWVGRRQVELDRHPNPEAVRPVRVRAGAFGIGRPNRDVLISPDHAVFVDGMLVPIRYLQNGRSIAPDHDIPAPTYYHVELAQHAVIYASGLPVETYLETGGRGAFTNAEGPVQLHADFTFRQWEAEGFAPVVISGPAVERVRSHLAAIADALPVIAPGNEAQARAA</sequence>
<gene>
    <name evidence="2" type="ORF">Asru_0056_07</name>
</gene>
<evidence type="ECO:0000313" key="3">
    <source>
        <dbReference type="Proteomes" id="UP000032680"/>
    </source>
</evidence>
<name>A0A0D6P5I6_9PROT</name>
<dbReference type="Proteomes" id="UP000032680">
    <property type="component" value="Unassembled WGS sequence"/>
</dbReference>
<dbReference type="SUPFAM" id="SSF51294">
    <property type="entry name" value="Hedgehog/intein (Hint) domain"/>
    <property type="match status" value="1"/>
</dbReference>
<dbReference type="InterPro" id="IPR036844">
    <property type="entry name" value="Hint_dom_sf"/>
</dbReference>
<evidence type="ECO:0000313" key="2">
    <source>
        <dbReference type="EMBL" id="GAN76124.1"/>
    </source>
</evidence>
<keyword evidence="3" id="KW-1185">Reference proteome</keyword>
<protein>
    <recommendedName>
        <fullName evidence="1">Hedgehog/Intein (Hint) domain-containing protein</fullName>
    </recommendedName>
</protein>
<reference evidence="2 3" key="1">
    <citation type="submission" date="2012-11" db="EMBL/GenBank/DDBJ databases">
        <title>Whole genome sequence of Acidisphaera rubrifaciens HS-AP3.</title>
        <authorList>
            <person name="Azuma Y."/>
            <person name="Higashiura N."/>
            <person name="Hirakawa H."/>
            <person name="Matsushita K."/>
        </authorList>
    </citation>
    <scope>NUCLEOTIDE SEQUENCE [LARGE SCALE GENOMIC DNA]</scope>
    <source>
        <strain evidence="2 3">HS-AP3</strain>
    </source>
</reference>
<dbReference type="AlphaFoldDB" id="A0A0D6P5I6"/>